<evidence type="ECO:0000256" key="9">
    <source>
        <dbReference type="SAM" id="SignalP"/>
    </source>
</evidence>
<dbReference type="HOGENOM" id="CLU_009014_0_0_11"/>
<dbReference type="eggNOG" id="COG5297">
    <property type="taxonomic scope" value="Bacteria"/>
</dbReference>
<dbReference type="PRINTS" id="PR00844">
    <property type="entry name" value="GLHYDRLASE48"/>
</dbReference>
<feature type="signal peptide" evidence="9">
    <location>
        <begin position="1"/>
        <end position="33"/>
    </location>
</feature>
<dbReference type="CAZy" id="CBM2">
    <property type="family name" value="Carbohydrate-Binding Module Family 2"/>
</dbReference>
<proteinExistence type="predicted"/>
<keyword evidence="2 11" id="KW-0378">Hydrolase</keyword>
<evidence type="ECO:0000256" key="7">
    <source>
        <dbReference type="PIRSR" id="PIRSR600556-1"/>
    </source>
</evidence>
<dbReference type="Pfam" id="PF00553">
    <property type="entry name" value="CBM_2"/>
    <property type="match status" value="1"/>
</dbReference>
<dbReference type="RefSeq" id="WP_015771418.1">
    <property type="nucleotide sequence ID" value="NC_013174.1"/>
</dbReference>
<keyword evidence="5" id="KW-0326">Glycosidase</keyword>
<gene>
    <name evidence="11" type="ordered locus">Jden_1134</name>
</gene>
<keyword evidence="12" id="KW-1185">Reference proteome</keyword>
<feature type="active site" description="Nucleophile" evidence="7">
    <location>
        <position position="278"/>
    </location>
</feature>
<dbReference type="Gene3D" id="2.60.40.290">
    <property type="match status" value="1"/>
</dbReference>
<dbReference type="InterPro" id="IPR001919">
    <property type="entry name" value="CBD2"/>
</dbReference>
<dbReference type="GO" id="GO:0008810">
    <property type="term" value="F:cellulase activity"/>
    <property type="evidence" value="ECO:0007669"/>
    <property type="project" value="InterPro"/>
</dbReference>
<dbReference type="AlphaFoldDB" id="C7R3T3"/>
<evidence type="ECO:0000256" key="1">
    <source>
        <dbReference type="ARBA" id="ARBA00022729"/>
    </source>
</evidence>
<dbReference type="InterPro" id="IPR012341">
    <property type="entry name" value="6hp_glycosidase-like_sf"/>
</dbReference>
<dbReference type="CAZy" id="GH48">
    <property type="family name" value="Glycoside Hydrolase Family 48"/>
</dbReference>
<dbReference type="EMBL" id="CP001706">
    <property type="protein sequence ID" value="ACV08790.1"/>
    <property type="molecule type" value="Genomic_DNA"/>
</dbReference>
<dbReference type="Gene3D" id="1.50.10.10">
    <property type="match status" value="1"/>
</dbReference>
<name>C7R3T3_JONDD</name>
<dbReference type="PROSITE" id="PS51173">
    <property type="entry name" value="CBM2"/>
    <property type="match status" value="1"/>
</dbReference>
<keyword evidence="4" id="KW-0119">Carbohydrate metabolism</keyword>
<dbReference type="SUPFAM" id="SSF48208">
    <property type="entry name" value="Six-hairpin glycosidases"/>
    <property type="match status" value="1"/>
</dbReference>
<sequence length="842" mass="92821">MARTTQRRTPWAWLAAIGASSLLAGFAIQPATATTTTPPVRDTVVTQDALTEYDQRFLELYEDIHNPDNGYFSPQGIPYHAVETLMVEAPDYGHETTSEAYSFWIWLEAVYGRVTGDWEPLNHAWETMETYMIPQSEDQPTNSFYNPNSPATYAAEYNHPSQYPSELNSGVSSGRDPIGAELRQTYGTSDIYGMHWLADVDNIYGYGAAPGPGCTLGPDYEGVSYINTFQRGPQESVWETIPQPSCEEFEFGGPNGYLDLFTKDSNYAKQWKYTNAPDADARAIDGIYWAKKWAEEQGKGNEIAATVDKASKMGDYLRYAMFDKYFKEVGCNSPSCTAAQNRESAHYLLSWYYAWGGATDSNAGWAWRIGSSHAHFGYQNPMAAWVLSTDADLIPQSPTAQDDWAKSMDRQLEFYQWLQSADGGIAGGATNSWDGAYAAKPAGTPTFYGMGYTEAPVYHDPPSNEWFGMQVWSLERVAQLLHETDDPRAKKILDKWVPWALENTNFTDDENWSIPSNLAWSGKPDTWNPSNPGNNAGLTVTVSGHGQDVGVAAAYARTLMYYAAATGDDAAQEGARKLLDYMWEYHRDDIGVSTTEKRGDYKRFDDVYTAGGDGTYVPPGWSGTMPNGDVIEPGVSFLDIRSFYLDDPDWPKVQAYLDGGEEPEFNYHRFWAQTAIATALADYEHLFNDADPDPEPTDPDPEPTDPTDPDPDPTDPDPEPTDPTDPDPEPTDPTDPGEGGTCDVTYTTNDWNSGFTATVKITNTSTQPINGWSLAFTFPAGQQITNLWSATNTSTGSTATITNAAWNPTINAGQTVEFGFNGTHNGNNPAPTSFTLNGATCS</sequence>
<dbReference type="SUPFAM" id="SSF49384">
    <property type="entry name" value="Carbohydrate-binding domain"/>
    <property type="match status" value="1"/>
</dbReference>
<organism evidence="11 12">
    <name type="scientific">Jonesia denitrificans (strain ATCC 14870 / DSM 20603 / BCRC 15368 / CIP 55.134 / JCM 11481 / NBRC 15587 / NCTC 10816 / Prevot 55134)</name>
    <name type="common">Listeria denitrificans</name>
    <dbReference type="NCBI Taxonomy" id="471856"/>
    <lineage>
        <taxon>Bacteria</taxon>
        <taxon>Bacillati</taxon>
        <taxon>Actinomycetota</taxon>
        <taxon>Actinomycetes</taxon>
        <taxon>Micrococcales</taxon>
        <taxon>Jonesiaceae</taxon>
        <taxon>Jonesia</taxon>
    </lineage>
</organism>
<dbReference type="InterPro" id="IPR008928">
    <property type="entry name" value="6-hairpin_glycosidase_sf"/>
</dbReference>
<keyword evidence="6" id="KW-0624">Polysaccharide degradation</keyword>
<keyword evidence="3" id="KW-0136">Cellulose degradation</keyword>
<protein>
    <submittedName>
        <fullName evidence="11">Glycoside hydrolase family 48</fullName>
    </submittedName>
</protein>
<dbReference type="KEGG" id="jde:Jden_1134"/>
<dbReference type="Gene3D" id="2.170.160.10">
    <property type="entry name" value="Endo-1,4-beta-glucanase f. Domain 2"/>
    <property type="match status" value="1"/>
</dbReference>
<feature type="domain" description="CBM2" evidence="10">
    <location>
        <begin position="735"/>
        <end position="842"/>
    </location>
</feature>
<dbReference type="InterPro" id="IPR012291">
    <property type="entry name" value="CBM2_carb-bd_dom_sf"/>
</dbReference>
<evidence type="ECO:0000256" key="8">
    <source>
        <dbReference type="SAM" id="MobiDB-lite"/>
    </source>
</evidence>
<reference evidence="11 12" key="1">
    <citation type="journal article" date="2009" name="Stand. Genomic Sci.">
        <title>Complete genome sequence of Jonesia denitrificans type strain (Prevot 55134).</title>
        <authorList>
            <person name="Pukall R."/>
            <person name="Gehrich-Schroter G."/>
            <person name="Lapidus A."/>
            <person name="Nolan M."/>
            <person name="Glavina Del Rio T."/>
            <person name="Lucas S."/>
            <person name="Chen F."/>
            <person name="Tice H."/>
            <person name="Pitluck S."/>
            <person name="Cheng J.F."/>
            <person name="Copeland A."/>
            <person name="Saunders E."/>
            <person name="Brettin T."/>
            <person name="Detter J.C."/>
            <person name="Bruce D."/>
            <person name="Goodwin L."/>
            <person name="Pati A."/>
            <person name="Ivanova N."/>
            <person name="Mavromatis K."/>
            <person name="Ovchinnikova G."/>
            <person name="Chen A."/>
            <person name="Palaniappan K."/>
            <person name="Land M."/>
            <person name="Hauser L."/>
            <person name="Chang Y.J."/>
            <person name="Jeffries C.D."/>
            <person name="Chain P."/>
            <person name="Goker M."/>
            <person name="Bristow J."/>
            <person name="Eisen J.A."/>
            <person name="Markowitz V."/>
            <person name="Hugenholtz P."/>
            <person name="Kyrpides N.C."/>
            <person name="Klenk H.P."/>
            <person name="Han C."/>
        </authorList>
    </citation>
    <scope>NUCLEOTIDE SEQUENCE [LARGE SCALE GENOMIC DNA]</scope>
    <source>
        <strain evidence="12">ATCC 14870 / DSM 20603 / BCRC 15368 / CIP 55.134 / JCM 11481 / NBRC 15587 / NCTC 10816 / Prevot 55134</strain>
    </source>
</reference>
<feature type="active site" description="Proton donor" evidence="7">
    <location>
        <position position="99"/>
    </location>
</feature>
<dbReference type="InterPro" id="IPR008965">
    <property type="entry name" value="CBM2/CBM3_carb-bd_dom_sf"/>
</dbReference>
<accession>C7R3T3</accession>
<dbReference type="GO" id="GO:0030245">
    <property type="term" value="P:cellulose catabolic process"/>
    <property type="evidence" value="ECO:0007669"/>
    <property type="project" value="UniProtKB-KW"/>
</dbReference>
<dbReference type="SMART" id="SM00637">
    <property type="entry name" value="CBD_II"/>
    <property type="match status" value="1"/>
</dbReference>
<dbReference type="InterPro" id="IPR027390">
    <property type="entry name" value="Endoglucanase_F_dom3"/>
</dbReference>
<evidence type="ECO:0000256" key="6">
    <source>
        <dbReference type="ARBA" id="ARBA00023326"/>
    </source>
</evidence>
<evidence type="ECO:0000256" key="3">
    <source>
        <dbReference type="ARBA" id="ARBA00023001"/>
    </source>
</evidence>
<evidence type="ECO:0000313" key="12">
    <source>
        <dbReference type="Proteomes" id="UP000000628"/>
    </source>
</evidence>
<dbReference type="Pfam" id="PF02011">
    <property type="entry name" value="Glyco_hydro_48"/>
    <property type="match status" value="1"/>
</dbReference>
<dbReference type="OrthoDB" id="33861at2"/>
<feature type="chain" id="PRO_5002982013" evidence="9">
    <location>
        <begin position="34"/>
        <end position="842"/>
    </location>
</feature>
<feature type="region of interest" description="Disordered" evidence="8">
    <location>
        <begin position="687"/>
        <end position="747"/>
    </location>
</feature>
<dbReference type="InterPro" id="IPR023309">
    <property type="entry name" value="Endo-1-4-beta-glucanase_dom2"/>
</dbReference>
<dbReference type="Gene3D" id="4.10.870.10">
    <property type="entry name" value="Endo-1,4-beta-glucanase f. Domain 3"/>
    <property type="match status" value="1"/>
</dbReference>
<keyword evidence="1 9" id="KW-0732">Signal</keyword>
<dbReference type="GO" id="GO:0030247">
    <property type="term" value="F:polysaccharide binding"/>
    <property type="evidence" value="ECO:0007669"/>
    <property type="project" value="UniProtKB-UniRule"/>
</dbReference>
<feature type="compositionally biased region" description="Acidic residues" evidence="8">
    <location>
        <begin position="690"/>
        <end position="732"/>
    </location>
</feature>
<evidence type="ECO:0000256" key="5">
    <source>
        <dbReference type="ARBA" id="ARBA00023295"/>
    </source>
</evidence>
<dbReference type="Proteomes" id="UP000000628">
    <property type="component" value="Chromosome"/>
</dbReference>
<evidence type="ECO:0000313" key="11">
    <source>
        <dbReference type="EMBL" id="ACV08790.1"/>
    </source>
</evidence>
<evidence type="ECO:0000256" key="4">
    <source>
        <dbReference type="ARBA" id="ARBA00023277"/>
    </source>
</evidence>
<dbReference type="STRING" id="471856.Jden_1134"/>
<evidence type="ECO:0000259" key="10">
    <source>
        <dbReference type="PROSITE" id="PS51173"/>
    </source>
</evidence>
<evidence type="ECO:0000256" key="2">
    <source>
        <dbReference type="ARBA" id="ARBA00022801"/>
    </source>
</evidence>
<dbReference type="InterPro" id="IPR000556">
    <property type="entry name" value="Glyco_hydro_48F"/>
</dbReference>